<dbReference type="Pfam" id="PF03358">
    <property type="entry name" value="FMN_red"/>
    <property type="match status" value="1"/>
</dbReference>
<evidence type="ECO:0000313" key="3">
    <source>
        <dbReference type="EMBL" id="MFB9770396.1"/>
    </source>
</evidence>
<dbReference type="InterPro" id="IPR029039">
    <property type="entry name" value="Flavoprotein-like_sf"/>
</dbReference>
<dbReference type="Pfam" id="PF13596">
    <property type="entry name" value="PAS_10"/>
    <property type="match status" value="1"/>
</dbReference>
<dbReference type="EMBL" id="JBHLZY010000025">
    <property type="protein sequence ID" value="MFB9770396.1"/>
    <property type="molecule type" value="Genomic_DNA"/>
</dbReference>
<dbReference type="Gene3D" id="3.40.50.360">
    <property type="match status" value="1"/>
</dbReference>
<protein>
    <submittedName>
        <fullName evidence="3">NAD(P)H-dependent oxidoreductase</fullName>
    </submittedName>
</protein>
<feature type="region of interest" description="Disordered" evidence="1">
    <location>
        <begin position="369"/>
        <end position="428"/>
    </location>
</feature>
<dbReference type="RefSeq" id="WP_137642658.1">
    <property type="nucleotide sequence ID" value="NZ_BJEA01000010.1"/>
</dbReference>
<proteinExistence type="predicted"/>
<dbReference type="Gene3D" id="3.30.450.20">
    <property type="entry name" value="PAS domain"/>
    <property type="match status" value="1"/>
</dbReference>
<sequence>MKLVGIAGTVEDQSYNRTLLKFIANHCSSMADIEVLDIQDVPMFNQSDDQTESEAVQYLKNKILQADGVILATPEHNHTITAALKSVIEWLSFKIHPLSGKPVMIVGASYYDQGSSRAQLNLRQILESPGVDAVVMPGNEFLLGKVKEAFDEQGNLKDQGTVKFLQETLTKFLKFVKVINKLNARNNPDDWESEDLEAQGEVDTTIKGVDMHAADWVEQAAAKTNAAEGDDYVKLDRGVLTVNQLNWFLNSMPMELTYADENNQFLYYNHQMDADQMLASRTPAQAGNPLADCHPKRAIDHVKQAVNMLRSGKTDLFKLPVPGMGPDKYIMHYYQALHNDQGTYKGINEFVLDLMPIVNYYLKQTGQTLAPDPNAKTDSVSGASANAAAPQQPDGVSGASADTSAPAPKPAAKPEPAVDSVSGASSNS</sequence>
<keyword evidence="4" id="KW-1185">Reference proteome</keyword>
<reference evidence="3 4" key="1">
    <citation type="submission" date="2024-09" db="EMBL/GenBank/DDBJ databases">
        <authorList>
            <person name="Sun Q."/>
            <person name="Mori K."/>
        </authorList>
    </citation>
    <scope>NUCLEOTIDE SEQUENCE [LARGE SCALE GENOMIC DNA]</scope>
    <source>
        <strain evidence="3 4">TBRC 4576</strain>
    </source>
</reference>
<name>A0ABV5WY15_9LACO</name>
<gene>
    <name evidence="3" type="ORF">ACFFLI_11030</name>
</gene>
<dbReference type="PANTHER" id="PTHR30543:SF21">
    <property type="entry name" value="NAD(P)H-DEPENDENT FMN REDUCTASE LOT6"/>
    <property type="match status" value="1"/>
</dbReference>
<accession>A0ABV5WY15</accession>
<evidence type="ECO:0000259" key="2">
    <source>
        <dbReference type="Pfam" id="PF03358"/>
    </source>
</evidence>
<evidence type="ECO:0000256" key="1">
    <source>
        <dbReference type="SAM" id="MobiDB-lite"/>
    </source>
</evidence>
<evidence type="ECO:0000313" key="4">
    <source>
        <dbReference type="Proteomes" id="UP001589691"/>
    </source>
</evidence>
<comment type="caution">
    <text evidence="3">The sequence shown here is derived from an EMBL/GenBank/DDBJ whole genome shotgun (WGS) entry which is preliminary data.</text>
</comment>
<dbReference type="Proteomes" id="UP001589691">
    <property type="component" value="Unassembled WGS sequence"/>
</dbReference>
<dbReference type="InterPro" id="IPR050712">
    <property type="entry name" value="NAD(P)H-dep_reductase"/>
</dbReference>
<dbReference type="PANTHER" id="PTHR30543">
    <property type="entry name" value="CHROMATE REDUCTASE"/>
    <property type="match status" value="1"/>
</dbReference>
<feature type="domain" description="NADPH-dependent FMN reductase-like" evidence="2">
    <location>
        <begin position="1"/>
        <end position="146"/>
    </location>
</feature>
<organism evidence="3 4">
    <name type="scientific">Lactiplantibacillus modestisalitolerans</name>
    <dbReference type="NCBI Taxonomy" id="1457219"/>
    <lineage>
        <taxon>Bacteria</taxon>
        <taxon>Bacillati</taxon>
        <taxon>Bacillota</taxon>
        <taxon>Bacilli</taxon>
        <taxon>Lactobacillales</taxon>
        <taxon>Lactobacillaceae</taxon>
        <taxon>Lactiplantibacillus</taxon>
    </lineage>
</organism>
<dbReference type="SUPFAM" id="SSF52218">
    <property type="entry name" value="Flavoproteins"/>
    <property type="match status" value="1"/>
</dbReference>
<dbReference type="InterPro" id="IPR005025">
    <property type="entry name" value="FMN_Rdtase-like_dom"/>
</dbReference>